<accession>A0A6A5ZTX6</accession>
<feature type="compositionally biased region" description="Low complexity" evidence="1">
    <location>
        <begin position="99"/>
        <end position="108"/>
    </location>
</feature>
<organism evidence="2 3">
    <name type="scientific">Lophiotrema nucula</name>
    <dbReference type="NCBI Taxonomy" id="690887"/>
    <lineage>
        <taxon>Eukaryota</taxon>
        <taxon>Fungi</taxon>
        <taxon>Dikarya</taxon>
        <taxon>Ascomycota</taxon>
        <taxon>Pezizomycotina</taxon>
        <taxon>Dothideomycetes</taxon>
        <taxon>Pleosporomycetidae</taxon>
        <taxon>Pleosporales</taxon>
        <taxon>Lophiotremataceae</taxon>
        <taxon>Lophiotrema</taxon>
    </lineage>
</organism>
<keyword evidence="3" id="KW-1185">Reference proteome</keyword>
<feature type="region of interest" description="Disordered" evidence="1">
    <location>
        <begin position="99"/>
        <end position="123"/>
    </location>
</feature>
<sequence length="215" mass="24009">MNTRTAAVTALACAVLGTIYLYYSPSPISLNFRKMSKPTTQPPPLTFKLSQISKSPPSVLVTLRNSSPSTTFTLLRWGTPLDPQALNLGVFRLWKLPTTSTSTSSNSSDQKENGEDEQVEEEEEIKIDRLMISRKFPPSKDDLLEIGPGEEYAVEVVLDRPWMPSTTPARYKVKVEGEIKGLWEKRAGEVRGEELEDYAENRLGFESDAVVIVVE</sequence>
<evidence type="ECO:0000313" key="2">
    <source>
        <dbReference type="EMBL" id="KAF2123100.1"/>
    </source>
</evidence>
<dbReference type="EMBL" id="ML977310">
    <property type="protein sequence ID" value="KAF2123100.1"/>
    <property type="molecule type" value="Genomic_DNA"/>
</dbReference>
<reference evidence="2" key="1">
    <citation type="journal article" date="2020" name="Stud. Mycol.">
        <title>101 Dothideomycetes genomes: a test case for predicting lifestyles and emergence of pathogens.</title>
        <authorList>
            <person name="Haridas S."/>
            <person name="Albert R."/>
            <person name="Binder M."/>
            <person name="Bloem J."/>
            <person name="Labutti K."/>
            <person name="Salamov A."/>
            <person name="Andreopoulos B."/>
            <person name="Baker S."/>
            <person name="Barry K."/>
            <person name="Bills G."/>
            <person name="Bluhm B."/>
            <person name="Cannon C."/>
            <person name="Castanera R."/>
            <person name="Culley D."/>
            <person name="Daum C."/>
            <person name="Ezra D."/>
            <person name="Gonzalez J."/>
            <person name="Henrissat B."/>
            <person name="Kuo A."/>
            <person name="Liang C."/>
            <person name="Lipzen A."/>
            <person name="Lutzoni F."/>
            <person name="Magnuson J."/>
            <person name="Mondo S."/>
            <person name="Nolan M."/>
            <person name="Ohm R."/>
            <person name="Pangilinan J."/>
            <person name="Park H.-J."/>
            <person name="Ramirez L."/>
            <person name="Alfaro M."/>
            <person name="Sun H."/>
            <person name="Tritt A."/>
            <person name="Yoshinaga Y."/>
            <person name="Zwiers L.-H."/>
            <person name="Turgeon B."/>
            <person name="Goodwin S."/>
            <person name="Spatafora J."/>
            <person name="Crous P."/>
            <person name="Grigoriev I."/>
        </authorList>
    </citation>
    <scope>NUCLEOTIDE SEQUENCE</scope>
    <source>
        <strain evidence="2">CBS 627.86</strain>
    </source>
</reference>
<dbReference type="Proteomes" id="UP000799770">
    <property type="component" value="Unassembled WGS sequence"/>
</dbReference>
<dbReference type="Gene3D" id="2.60.40.2970">
    <property type="match status" value="1"/>
</dbReference>
<dbReference type="OrthoDB" id="4664297at2759"/>
<feature type="compositionally biased region" description="Acidic residues" evidence="1">
    <location>
        <begin position="114"/>
        <end position="123"/>
    </location>
</feature>
<gene>
    <name evidence="2" type="ORF">BDV96DRAFT_14322</name>
</gene>
<evidence type="ECO:0000256" key="1">
    <source>
        <dbReference type="SAM" id="MobiDB-lite"/>
    </source>
</evidence>
<protein>
    <submittedName>
        <fullName evidence="2">Uncharacterized protein</fullName>
    </submittedName>
</protein>
<proteinExistence type="predicted"/>
<dbReference type="AlphaFoldDB" id="A0A6A5ZTX6"/>
<evidence type="ECO:0000313" key="3">
    <source>
        <dbReference type="Proteomes" id="UP000799770"/>
    </source>
</evidence>
<name>A0A6A5ZTX6_9PLEO</name>